<dbReference type="Pfam" id="PF07510">
    <property type="entry name" value="GmrSD_C"/>
    <property type="match status" value="1"/>
</dbReference>
<feature type="domain" description="GmrSD restriction endonucleases N-terminal" evidence="1">
    <location>
        <begin position="14"/>
        <end position="227"/>
    </location>
</feature>
<evidence type="ECO:0000259" key="1">
    <source>
        <dbReference type="Pfam" id="PF03235"/>
    </source>
</evidence>
<evidence type="ECO:0000313" key="3">
    <source>
        <dbReference type="EMBL" id="WQB71602.1"/>
    </source>
</evidence>
<gene>
    <name evidence="3" type="ORF">T9R20_06495</name>
</gene>
<dbReference type="InterPro" id="IPR004919">
    <property type="entry name" value="GmrSD_N"/>
</dbReference>
<feature type="domain" description="GmrSD restriction endonucleases C-terminal" evidence="2">
    <location>
        <begin position="438"/>
        <end position="556"/>
    </location>
</feature>
<dbReference type="GO" id="GO:0004519">
    <property type="term" value="F:endonuclease activity"/>
    <property type="evidence" value="ECO:0007669"/>
    <property type="project" value="UniProtKB-KW"/>
</dbReference>
<dbReference type="InterPro" id="IPR011089">
    <property type="entry name" value="GmrSD_C"/>
</dbReference>
<proteinExistence type="predicted"/>
<accession>A0ABZ0VII9</accession>
<keyword evidence="3" id="KW-0540">Nuclease</keyword>
<organism evidence="3 4">
    <name type="scientific">Microbacterium invictum</name>
    <dbReference type="NCBI Taxonomy" id="515415"/>
    <lineage>
        <taxon>Bacteria</taxon>
        <taxon>Bacillati</taxon>
        <taxon>Actinomycetota</taxon>
        <taxon>Actinomycetes</taxon>
        <taxon>Micrococcales</taxon>
        <taxon>Microbacteriaceae</taxon>
        <taxon>Microbacterium</taxon>
    </lineage>
</organism>
<dbReference type="Pfam" id="PF03235">
    <property type="entry name" value="GmrSD_N"/>
    <property type="match status" value="1"/>
</dbReference>
<keyword evidence="3" id="KW-0255">Endonuclease</keyword>
<dbReference type="Proteomes" id="UP001324533">
    <property type="component" value="Chromosome"/>
</dbReference>
<reference evidence="3 4" key="1">
    <citation type="submission" date="2023-06" db="EMBL/GenBank/DDBJ databases">
        <title>Rock-solubilizing bacteria, Microbacterium invictum, promotes re-establishment of vegetation in rocky wasteland by accelerating rock bio-weathering and reshaping soil bacterial community.</title>
        <authorList>
            <person name="Liu C."/>
        </authorList>
    </citation>
    <scope>NUCLEOTIDE SEQUENCE [LARGE SCALE GENOMIC DNA]</scope>
    <source>
        <strain evidence="3 4">X-18</strain>
    </source>
</reference>
<dbReference type="RefSeq" id="WP_322411714.1">
    <property type="nucleotide sequence ID" value="NZ_CP139779.1"/>
</dbReference>
<evidence type="ECO:0000313" key="4">
    <source>
        <dbReference type="Proteomes" id="UP001324533"/>
    </source>
</evidence>
<dbReference type="PANTHER" id="PTHR35149">
    <property type="entry name" value="SLL5132 PROTEIN"/>
    <property type="match status" value="1"/>
</dbReference>
<keyword evidence="3" id="KW-0378">Hydrolase</keyword>
<keyword evidence="4" id="KW-1185">Reference proteome</keyword>
<evidence type="ECO:0000259" key="2">
    <source>
        <dbReference type="Pfam" id="PF07510"/>
    </source>
</evidence>
<name>A0ABZ0VII9_9MICO</name>
<protein>
    <submittedName>
        <fullName evidence="3">DUF262 domain-containing HNH endonuclease family protein</fullName>
    </submittedName>
</protein>
<dbReference type="EMBL" id="CP139779">
    <property type="protein sequence ID" value="WQB71602.1"/>
    <property type="molecule type" value="Genomic_DNA"/>
</dbReference>
<dbReference type="PANTHER" id="PTHR35149:SF1">
    <property type="entry name" value="DUF5655 DOMAIN-CONTAINING PROTEIN"/>
    <property type="match status" value="1"/>
</dbReference>
<sequence length="567" mass="64294">MPDIDFQPEKRSVEDLYVGADYYVIPRFQRPYSWEATNLDDFWRDIVFDNSVGYFIGPMVAWRESGSPIRRLVDGQQRLTTISIMFAVIRDELKALGEETLAAGVHRYLEKYDRSNELQFTLQTEVSSPFLSQAIFKYPANSAINPATEEEVALSQALAQVRRLITEELGKRQDPLDWLLELRDRILGLKVIWIEHSNEDDAYIIFETLNSRGKDLEVVDLLKNHLLARLRGNGNAAADTYRATWEKLRDRLESTDSRVRIDANRFILHWWLSQEDYVAQRKLFRAIKAKVNSEPLAEARLNSLVRDAALYRKVVEPSGVNWATEVSDAGRSLSALALFGIVQPAPLLLSLMRAREASPKLGAAHFKKTLQTIERFHFQRTVVSQLSSSGGVSEMYAKAARELYLAGTDQSARVRVLNDLRAKLIDRKPDREQFLLAFEERFLFTDDFTRDSKLVRYVLSAFLRAAHPTTGLDNLTIEHIMSQAKIGNGESMETVGSLGNLLLVSEAVNQKLGSKTFEAKKAVLKRVGSAYDIGGVVDQANWSASEITARTRMLAERAHDVIWKLPV</sequence>